<keyword evidence="5" id="KW-0349">Heme</keyword>
<evidence type="ECO:0000256" key="11">
    <source>
        <dbReference type="ARBA" id="ARBA00023136"/>
    </source>
</evidence>
<evidence type="ECO:0000256" key="7">
    <source>
        <dbReference type="ARBA" id="ARBA00022723"/>
    </source>
</evidence>
<dbReference type="PANTHER" id="PTHR30529:SF3">
    <property type="entry name" value="CYTOCHROME B561 HOMOLOG 1"/>
    <property type="match status" value="1"/>
</dbReference>
<keyword evidence="3" id="KW-0813">Transport</keyword>
<keyword evidence="7" id="KW-0479">Metal-binding</keyword>
<dbReference type="InterPro" id="IPR016174">
    <property type="entry name" value="Di-haem_cyt_TM"/>
</dbReference>
<evidence type="ECO:0000256" key="3">
    <source>
        <dbReference type="ARBA" id="ARBA00022448"/>
    </source>
</evidence>
<feature type="transmembrane region" description="Helical" evidence="13">
    <location>
        <begin position="48"/>
        <end position="71"/>
    </location>
</feature>
<evidence type="ECO:0000256" key="13">
    <source>
        <dbReference type="SAM" id="Phobius"/>
    </source>
</evidence>
<sequence>MSTAPTSGIQKYGLIAQSFHWLVALLLVGLLLTNALRTGSAEGSDARMFWLGLHMSFGILVFVLTFARIFWAKIAPPPELVDAPQWSVLAAKSAHMLLNLSTLIIPVFGYLRIASKDIPARFFGLPFPSLVGEQPWLSDVMSILHGPAMAIYLLSLVGLHIAAALWHQYVRKDHALERMLPWSPPGA</sequence>
<feature type="transmembrane region" description="Helical" evidence="13">
    <location>
        <begin position="149"/>
        <end position="170"/>
    </location>
</feature>
<keyword evidence="10" id="KW-0408">Iron</keyword>
<dbReference type="Proteomes" id="UP001432180">
    <property type="component" value="Chromosome"/>
</dbReference>
<dbReference type="InterPro" id="IPR052168">
    <property type="entry name" value="Cytochrome_b561_oxidase"/>
</dbReference>
<feature type="transmembrane region" description="Helical" evidence="13">
    <location>
        <begin position="91"/>
        <end position="111"/>
    </location>
</feature>
<dbReference type="InterPro" id="IPR011577">
    <property type="entry name" value="Cyt_b561_bac/Ni-Hgenase"/>
</dbReference>
<evidence type="ECO:0000256" key="4">
    <source>
        <dbReference type="ARBA" id="ARBA00022475"/>
    </source>
</evidence>
<keyword evidence="8" id="KW-0249">Electron transport</keyword>
<feature type="domain" description="Cytochrome b561 bacterial/Ni-hydrogenase" evidence="14">
    <location>
        <begin position="12"/>
        <end position="181"/>
    </location>
</feature>
<evidence type="ECO:0000313" key="15">
    <source>
        <dbReference type="EMBL" id="WPL17889.1"/>
    </source>
</evidence>
<evidence type="ECO:0000256" key="5">
    <source>
        <dbReference type="ARBA" id="ARBA00022617"/>
    </source>
</evidence>
<reference evidence="15 16" key="1">
    <citation type="journal article" date="2023" name="Microorganisms">
        <title>Thiorhodovibrio frisius and Trv. litoralis spp. nov., Two Novel Members from a Clade of Fastidious Purple Sulfur Bacteria That Exhibit Unique Red-Shifted Light-Harvesting Capabilities.</title>
        <authorList>
            <person name="Methner A."/>
            <person name="Kuzyk S.B."/>
            <person name="Petersen J."/>
            <person name="Bauer S."/>
            <person name="Brinkmann H."/>
            <person name="Sichau K."/>
            <person name="Wanner G."/>
            <person name="Wolf J."/>
            <person name="Neumann-Schaal M."/>
            <person name="Henke P."/>
            <person name="Tank M."/>
            <person name="Sproer C."/>
            <person name="Bunk B."/>
            <person name="Overmann J."/>
        </authorList>
    </citation>
    <scope>NUCLEOTIDE SEQUENCE [LARGE SCALE GENOMIC DNA]</scope>
    <source>
        <strain evidence="15 16">DSM 6702</strain>
    </source>
</reference>
<accession>A0ABZ0SBI7</accession>
<organism evidence="15 16">
    <name type="scientific">Thiorhodovibrio winogradskyi</name>
    <dbReference type="NCBI Taxonomy" id="77007"/>
    <lineage>
        <taxon>Bacteria</taxon>
        <taxon>Pseudomonadati</taxon>
        <taxon>Pseudomonadota</taxon>
        <taxon>Gammaproteobacteria</taxon>
        <taxon>Chromatiales</taxon>
        <taxon>Chromatiaceae</taxon>
        <taxon>Thiorhodovibrio</taxon>
    </lineage>
</organism>
<evidence type="ECO:0000256" key="10">
    <source>
        <dbReference type="ARBA" id="ARBA00023004"/>
    </source>
</evidence>
<evidence type="ECO:0000256" key="9">
    <source>
        <dbReference type="ARBA" id="ARBA00022989"/>
    </source>
</evidence>
<evidence type="ECO:0000313" key="16">
    <source>
        <dbReference type="Proteomes" id="UP001432180"/>
    </source>
</evidence>
<evidence type="ECO:0000256" key="8">
    <source>
        <dbReference type="ARBA" id="ARBA00022982"/>
    </source>
</evidence>
<comment type="subcellular location">
    <subcellularLocation>
        <location evidence="2">Cell membrane</location>
        <topology evidence="2">Multi-pass membrane protein</topology>
    </subcellularLocation>
</comment>
<keyword evidence="6 13" id="KW-0812">Transmembrane</keyword>
<name>A0ABZ0SBI7_9GAMM</name>
<dbReference type="RefSeq" id="WP_328983691.1">
    <property type="nucleotide sequence ID" value="NZ_CP121472.1"/>
</dbReference>
<keyword evidence="16" id="KW-1185">Reference proteome</keyword>
<evidence type="ECO:0000256" key="12">
    <source>
        <dbReference type="ARBA" id="ARBA00037975"/>
    </source>
</evidence>
<evidence type="ECO:0000256" key="6">
    <source>
        <dbReference type="ARBA" id="ARBA00022692"/>
    </source>
</evidence>
<feature type="transmembrane region" description="Helical" evidence="13">
    <location>
        <begin position="12"/>
        <end position="36"/>
    </location>
</feature>
<comment type="cofactor">
    <cofactor evidence="1">
        <name>heme b</name>
        <dbReference type="ChEBI" id="CHEBI:60344"/>
    </cofactor>
</comment>
<dbReference type="SUPFAM" id="SSF81342">
    <property type="entry name" value="Transmembrane di-heme cytochromes"/>
    <property type="match status" value="1"/>
</dbReference>
<dbReference type="PANTHER" id="PTHR30529">
    <property type="entry name" value="CYTOCHROME B561"/>
    <property type="match status" value="1"/>
</dbReference>
<evidence type="ECO:0000259" key="14">
    <source>
        <dbReference type="Pfam" id="PF01292"/>
    </source>
</evidence>
<protein>
    <submittedName>
        <fullName evidence="15">Cytochrome b561</fullName>
    </submittedName>
</protein>
<proteinExistence type="inferred from homology"/>
<dbReference type="EMBL" id="CP121472">
    <property type="protein sequence ID" value="WPL17889.1"/>
    <property type="molecule type" value="Genomic_DNA"/>
</dbReference>
<keyword evidence="9 13" id="KW-1133">Transmembrane helix</keyword>
<evidence type="ECO:0000256" key="2">
    <source>
        <dbReference type="ARBA" id="ARBA00004651"/>
    </source>
</evidence>
<comment type="similarity">
    <text evidence="12">Belongs to the cytochrome b561 family.</text>
</comment>
<evidence type="ECO:0000256" key="1">
    <source>
        <dbReference type="ARBA" id="ARBA00001970"/>
    </source>
</evidence>
<gene>
    <name evidence="15" type="primary">yceJ</name>
    <name evidence="15" type="ORF">Thiowin_02932</name>
</gene>
<keyword evidence="11 13" id="KW-0472">Membrane</keyword>
<keyword evidence="4" id="KW-1003">Cell membrane</keyword>
<dbReference type="Pfam" id="PF01292">
    <property type="entry name" value="Ni_hydr_CYTB"/>
    <property type="match status" value="1"/>
</dbReference>